<name>A0AAN7D5R1_9FUNG</name>
<accession>A0AAN7D5R1</accession>
<dbReference type="GeneID" id="89956342"/>
<dbReference type="InterPro" id="IPR036047">
    <property type="entry name" value="F-box-like_dom_sf"/>
</dbReference>
<dbReference type="EMBL" id="JASEJX010000030">
    <property type="protein sequence ID" value="KAK4511441.1"/>
    <property type="molecule type" value="Genomic_DNA"/>
</dbReference>
<gene>
    <name evidence="2" type="ORF">ATC70_012656</name>
</gene>
<dbReference type="AlphaFoldDB" id="A0AAN7D5R1"/>
<proteinExistence type="predicted"/>
<comment type="caution">
    <text evidence="2">The sequence shown here is derived from an EMBL/GenBank/DDBJ whole genome shotgun (WGS) entry which is preliminary data.</text>
</comment>
<sequence>MRDLPVEILIKVFGHLSRSNKLQCAIVCKSWCATALSVLNNTIHLRNTNDTIILFEKLCQRNSSVQGSTIRHLSLSHNSRLAEAQINRVVFLRILSECTNLRTLEFKDATFDTAYLEYMIRYRNTLHLDSLQYINGQYSNINSYLLVNWHYHQRINRLHLLVLNSTFNGFEYANSLNSYLDHFKALTTLSLKFSCTIYIHSLLSACPQLASLQLIFASSSSRLRIYEDKTTIQQNNGPFQLIYLDMSAHHISQELFEYLHDRASDLFELTVNHSAFENLAAIDNAFNTALVVDTVLPIRRIIFADGFNVSRSVVLGLNENFRNLRVIVFHSCGLNRIVDNNSNLTLNLSELELDYLSIDFTTILSFNTQVNSMSVAIEAQNSEDTVFYSRTSKWSRAHLFTRNDTSRYTSHAAQRNRVRSAKISVITVQVYSLHHLHMHGEGNHKIFSQTICLD</sequence>
<evidence type="ECO:0000259" key="1">
    <source>
        <dbReference type="PROSITE" id="PS50181"/>
    </source>
</evidence>
<reference evidence="2 3" key="1">
    <citation type="submission" date="2022-11" db="EMBL/GenBank/DDBJ databases">
        <title>Mucor velutinosus strain NIH1002 WGS.</title>
        <authorList>
            <person name="Subramanian P."/>
            <person name="Mullikin J.C."/>
            <person name="Segre J.A."/>
            <person name="Zelazny A.M."/>
        </authorList>
    </citation>
    <scope>NUCLEOTIDE SEQUENCE [LARGE SCALE GENOMIC DNA]</scope>
    <source>
        <strain evidence="2 3">NIH1002</strain>
    </source>
</reference>
<dbReference type="Gene3D" id="3.80.10.10">
    <property type="entry name" value="Ribonuclease Inhibitor"/>
    <property type="match status" value="1"/>
</dbReference>
<dbReference type="SUPFAM" id="SSF81383">
    <property type="entry name" value="F-box domain"/>
    <property type="match status" value="1"/>
</dbReference>
<dbReference type="Proteomes" id="UP001304243">
    <property type="component" value="Unassembled WGS sequence"/>
</dbReference>
<keyword evidence="3" id="KW-1185">Reference proteome</keyword>
<dbReference type="InterPro" id="IPR032675">
    <property type="entry name" value="LRR_dom_sf"/>
</dbReference>
<evidence type="ECO:0000313" key="3">
    <source>
        <dbReference type="Proteomes" id="UP001304243"/>
    </source>
</evidence>
<organism evidence="2 3">
    <name type="scientific">Mucor velutinosus</name>
    <dbReference type="NCBI Taxonomy" id="708070"/>
    <lineage>
        <taxon>Eukaryota</taxon>
        <taxon>Fungi</taxon>
        <taxon>Fungi incertae sedis</taxon>
        <taxon>Mucoromycota</taxon>
        <taxon>Mucoromycotina</taxon>
        <taxon>Mucoromycetes</taxon>
        <taxon>Mucorales</taxon>
        <taxon>Mucorineae</taxon>
        <taxon>Mucoraceae</taxon>
        <taxon>Mucor</taxon>
    </lineage>
</organism>
<dbReference type="SUPFAM" id="SSF52047">
    <property type="entry name" value="RNI-like"/>
    <property type="match status" value="1"/>
</dbReference>
<dbReference type="SMART" id="SM00256">
    <property type="entry name" value="FBOX"/>
    <property type="match status" value="1"/>
</dbReference>
<dbReference type="PROSITE" id="PS50181">
    <property type="entry name" value="FBOX"/>
    <property type="match status" value="1"/>
</dbReference>
<dbReference type="InterPro" id="IPR001810">
    <property type="entry name" value="F-box_dom"/>
</dbReference>
<protein>
    <recommendedName>
        <fullName evidence="1">F-box domain-containing protein</fullName>
    </recommendedName>
</protein>
<feature type="domain" description="F-box" evidence="1">
    <location>
        <begin position="1"/>
        <end position="48"/>
    </location>
</feature>
<dbReference type="RefSeq" id="XP_064678107.1">
    <property type="nucleotide sequence ID" value="XM_064831827.1"/>
</dbReference>
<dbReference type="Pfam" id="PF12937">
    <property type="entry name" value="F-box-like"/>
    <property type="match status" value="1"/>
</dbReference>
<evidence type="ECO:0000313" key="2">
    <source>
        <dbReference type="EMBL" id="KAK4511441.1"/>
    </source>
</evidence>